<organism evidence="2 3">
    <name type="scientific">Planctomicrobium piriforme</name>
    <dbReference type="NCBI Taxonomy" id="1576369"/>
    <lineage>
        <taxon>Bacteria</taxon>
        <taxon>Pseudomonadati</taxon>
        <taxon>Planctomycetota</taxon>
        <taxon>Planctomycetia</taxon>
        <taxon>Planctomycetales</taxon>
        <taxon>Planctomycetaceae</taxon>
        <taxon>Planctomicrobium</taxon>
    </lineage>
</organism>
<name>A0A1I3KVD4_9PLAN</name>
<feature type="transmembrane region" description="Helical" evidence="1">
    <location>
        <begin position="299"/>
        <end position="321"/>
    </location>
</feature>
<sequence length="559" mass="58904">MRVFVKRDLDGFCGLFVDNLVQLLLIVGLGAGLCGMSSDLLFRVILPGTAISILLGNVFYAWQAHRLAKKTGRDDVTALPFGINTPSLIVFVFFVIKPEFDRTGDAMAAWRMGLLACLGSGVIEFVGAFVAEPIRRVTPRAALLSTLAGIAIGFISMTFALQIFNKPLIAMLPLAIVLVGLFSRVSLPLGLPSGFVAVLVGTATAWLMVPLMKIAALPDWVTYGAANVAAVTDSLAHVHWSPPVWCGETILDTLKAMDKWVPFLSVVIPMGLFNVVGSLQNIESAEAAGDKYSTMPSMAVNGIATIVAALLGSCFPTTIYIGHPGWKALGARAGYSTLNGLVITGLALFGLVGLVAAVVPIEAGAAIVLWIGIIITAQAFQATPNEHAPAVAVGLFPAIAAWGATVMMGAFGIAGGQTLQQVVSPAAVVAAEGETATPPPAKPKAEVNGFLVHGLLLMERGYIFTCMILAAASACLIDRKFGAASVWMLFAALFTGLGVMHAYQIYTGFAFDYLFRFVTPAEGAFAYRADDIAIGYLLCAIFFFLIGRWAKDQPVGAGH</sequence>
<dbReference type="RefSeq" id="WP_092051796.1">
    <property type="nucleotide sequence ID" value="NZ_FOQD01000012.1"/>
</dbReference>
<feature type="transmembrane region" description="Helical" evidence="1">
    <location>
        <begin position="44"/>
        <end position="64"/>
    </location>
</feature>
<protein>
    <submittedName>
        <fullName evidence="2">Putative MFS transporter, AGZA family, xanthine/uracil permease</fullName>
    </submittedName>
</protein>
<dbReference type="AlphaFoldDB" id="A0A1I3KVD4"/>
<accession>A0A1I3KVD4</accession>
<dbReference type="OrthoDB" id="3320984at2"/>
<gene>
    <name evidence="2" type="ORF">SAMN05421753_11255</name>
</gene>
<feature type="transmembrane region" description="Helical" evidence="1">
    <location>
        <begin position="142"/>
        <end position="161"/>
    </location>
</feature>
<feature type="transmembrane region" description="Helical" evidence="1">
    <location>
        <begin position="191"/>
        <end position="209"/>
    </location>
</feature>
<feature type="transmembrane region" description="Helical" evidence="1">
    <location>
        <begin position="76"/>
        <end position="96"/>
    </location>
</feature>
<feature type="transmembrane region" description="Helical" evidence="1">
    <location>
        <begin position="260"/>
        <end position="279"/>
    </location>
</feature>
<feature type="transmembrane region" description="Helical" evidence="1">
    <location>
        <begin position="363"/>
        <end position="380"/>
    </location>
</feature>
<reference evidence="3" key="1">
    <citation type="submission" date="2016-10" db="EMBL/GenBank/DDBJ databases">
        <authorList>
            <person name="Varghese N."/>
            <person name="Submissions S."/>
        </authorList>
    </citation>
    <scope>NUCLEOTIDE SEQUENCE [LARGE SCALE GENOMIC DNA]</scope>
    <source>
        <strain evidence="3">DSM 26348</strain>
    </source>
</reference>
<evidence type="ECO:0000256" key="1">
    <source>
        <dbReference type="SAM" id="Phobius"/>
    </source>
</evidence>
<keyword evidence="3" id="KW-1185">Reference proteome</keyword>
<keyword evidence="1" id="KW-1133">Transmembrane helix</keyword>
<dbReference type="Proteomes" id="UP000199518">
    <property type="component" value="Unassembled WGS sequence"/>
</dbReference>
<feature type="transmembrane region" description="Helical" evidence="1">
    <location>
        <begin position="392"/>
        <end position="414"/>
    </location>
</feature>
<keyword evidence="1" id="KW-0812">Transmembrane</keyword>
<feature type="transmembrane region" description="Helical" evidence="1">
    <location>
        <begin position="525"/>
        <end position="546"/>
    </location>
</feature>
<evidence type="ECO:0000313" key="2">
    <source>
        <dbReference type="EMBL" id="SFI76407.1"/>
    </source>
</evidence>
<dbReference type="STRING" id="1576369.SAMN05421753_11255"/>
<feature type="transmembrane region" description="Helical" evidence="1">
    <location>
        <begin position="168"/>
        <end position="185"/>
    </location>
</feature>
<evidence type="ECO:0000313" key="3">
    <source>
        <dbReference type="Proteomes" id="UP000199518"/>
    </source>
</evidence>
<keyword evidence="1" id="KW-0472">Membrane</keyword>
<feature type="transmembrane region" description="Helical" evidence="1">
    <location>
        <begin position="108"/>
        <end position="130"/>
    </location>
</feature>
<proteinExistence type="predicted"/>
<feature type="transmembrane region" description="Helical" evidence="1">
    <location>
        <begin position="484"/>
        <end position="505"/>
    </location>
</feature>
<feature type="transmembrane region" description="Helical" evidence="1">
    <location>
        <begin position="20"/>
        <end position="37"/>
    </location>
</feature>
<feature type="transmembrane region" description="Helical" evidence="1">
    <location>
        <begin position="333"/>
        <end position="357"/>
    </location>
</feature>
<dbReference type="PANTHER" id="PTHR31610">
    <property type="entry name" value="SLR0360 PROTEIN"/>
    <property type="match status" value="1"/>
</dbReference>
<dbReference type="PANTHER" id="PTHR31610:SF0">
    <property type="entry name" value="SLC26A_SULP TRANSPORTER DOMAIN-CONTAINING PROTEIN"/>
    <property type="match status" value="1"/>
</dbReference>
<dbReference type="EMBL" id="FOQD01000012">
    <property type="protein sequence ID" value="SFI76407.1"/>
    <property type="molecule type" value="Genomic_DNA"/>
</dbReference>